<accession>A0A939B459</accession>
<gene>
    <name evidence="1" type="ORF">H6B30_05565</name>
</gene>
<dbReference type="Proteomes" id="UP000764045">
    <property type="component" value="Unassembled WGS sequence"/>
</dbReference>
<dbReference type="SUPFAM" id="SSF55298">
    <property type="entry name" value="YjgF-like"/>
    <property type="match status" value="2"/>
</dbReference>
<name>A0A939B459_9BACT</name>
<dbReference type="RefSeq" id="WP_205108720.1">
    <property type="nucleotide sequence ID" value="NZ_JACJJL010000007.1"/>
</dbReference>
<evidence type="ECO:0000313" key="1">
    <source>
        <dbReference type="EMBL" id="MBM6661225.1"/>
    </source>
</evidence>
<dbReference type="InterPro" id="IPR035959">
    <property type="entry name" value="RutC-like_sf"/>
</dbReference>
<reference evidence="1 2" key="1">
    <citation type="journal article" date="2021" name="Sci. Rep.">
        <title>The distribution of antibiotic resistance genes in chicken gut microbiota commensals.</title>
        <authorList>
            <person name="Juricova H."/>
            <person name="Matiasovicova J."/>
            <person name="Kubasova T."/>
            <person name="Cejkova D."/>
            <person name="Rychlik I."/>
        </authorList>
    </citation>
    <scope>NUCLEOTIDE SEQUENCE [LARGE SCALE GENOMIC DNA]</scope>
    <source>
        <strain evidence="1 2">An819</strain>
    </source>
</reference>
<dbReference type="Pfam" id="PF01042">
    <property type="entry name" value="Ribonuc_L-PSP"/>
    <property type="match status" value="1"/>
</dbReference>
<dbReference type="PANTHER" id="PTHR11803:SF39">
    <property type="entry name" value="2-IMINOBUTANOATE_2-IMINOPROPANOATE DEAMINASE"/>
    <property type="match status" value="1"/>
</dbReference>
<protein>
    <recommendedName>
        <fullName evidence="3">Translation initiation inhibitor</fullName>
    </recommendedName>
</protein>
<evidence type="ECO:0008006" key="3">
    <source>
        <dbReference type="Google" id="ProtNLM"/>
    </source>
</evidence>
<dbReference type="PANTHER" id="PTHR11803">
    <property type="entry name" value="2-IMINOBUTANOATE/2-IMINOPROPANOATE DEAMINASE RIDA"/>
    <property type="match status" value="1"/>
</dbReference>
<proteinExistence type="predicted"/>
<dbReference type="EMBL" id="JACJJL010000007">
    <property type="protein sequence ID" value="MBM6661225.1"/>
    <property type="molecule type" value="Genomic_DNA"/>
</dbReference>
<dbReference type="AlphaFoldDB" id="A0A939B459"/>
<evidence type="ECO:0000313" key="2">
    <source>
        <dbReference type="Proteomes" id="UP000764045"/>
    </source>
</evidence>
<dbReference type="GO" id="GO:0005829">
    <property type="term" value="C:cytosol"/>
    <property type="evidence" value="ECO:0007669"/>
    <property type="project" value="TreeGrafter"/>
</dbReference>
<sequence length="381" mass="42222">MNKQTVSKANTKTEIFEFDNGTEARECQAVIHVTDTSLSYAEQLDALLNTYDELRSNELRGTEAVFKRYYLSDAANQAATIHAMAAEGSDCALSVIEQAPLDGTKVALWVYMQSGVATAISPSGLYRVAHGRYTHLWDGGAHRHEANSELQTRLLLNSYVMQLAAEGCSLADNCIRTWFFVNDVDINYAGMVKARNEVFATQSLTPATHFIASTGIGGRQEDATVSVQMDNYAIKGICKEQIQHLYAADHMNRTSDYGVSFERGTSVEYGDRHHVFISGTASIDTNGDVVYPGDIRKQTERMWGNVEALLREAGCTFDDVAQMTVYLRDPADYSTVKAMFDGRFPSTPRLIVHAPVCRPGWLIEMECMAICTASHKEFAPF</sequence>
<dbReference type="CDD" id="cd06153">
    <property type="entry name" value="YjgF_YER057c_UK114_like_5"/>
    <property type="match status" value="1"/>
</dbReference>
<dbReference type="Gene3D" id="3.30.1330.40">
    <property type="entry name" value="RutC-like"/>
    <property type="match status" value="2"/>
</dbReference>
<keyword evidence="2" id="KW-1185">Reference proteome</keyword>
<dbReference type="InterPro" id="IPR006175">
    <property type="entry name" value="YjgF/YER057c/UK114"/>
</dbReference>
<organism evidence="1 2">
    <name type="scientific">Marseilla massiliensis</name>
    <dbReference type="NCBI Taxonomy" id="1841864"/>
    <lineage>
        <taxon>Bacteria</taxon>
        <taxon>Pseudomonadati</taxon>
        <taxon>Bacteroidota</taxon>
        <taxon>Bacteroidia</taxon>
        <taxon>Bacteroidales</taxon>
        <taxon>Prevotellaceae</taxon>
        <taxon>Marseilla</taxon>
    </lineage>
</organism>
<comment type="caution">
    <text evidence="1">The sequence shown here is derived from an EMBL/GenBank/DDBJ whole genome shotgun (WGS) entry which is preliminary data.</text>
</comment>
<dbReference type="GO" id="GO:0019239">
    <property type="term" value="F:deaminase activity"/>
    <property type="evidence" value="ECO:0007669"/>
    <property type="project" value="TreeGrafter"/>
</dbReference>